<dbReference type="SUPFAM" id="SSF51735">
    <property type="entry name" value="NAD(P)-binding Rossmann-fold domains"/>
    <property type="match status" value="1"/>
</dbReference>
<feature type="domain" description="3-hydroxyacyl-CoA dehydrogenase NAD binding" evidence="5">
    <location>
        <begin position="141"/>
        <end position="321"/>
    </location>
</feature>
<dbReference type="FunFam" id="3.40.50.720:FF:000356">
    <property type="entry name" value="Lambda-crystallin homolog"/>
    <property type="match status" value="1"/>
</dbReference>
<dbReference type="GO" id="GO:0016616">
    <property type="term" value="F:oxidoreductase activity, acting on the CH-OH group of donors, NAD or NADP as acceptor"/>
    <property type="evidence" value="ECO:0007669"/>
    <property type="project" value="InterPro"/>
</dbReference>
<evidence type="ECO:0000256" key="2">
    <source>
        <dbReference type="ARBA" id="ARBA00023002"/>
    </source>
</evidence>
<feature type="region of interest" description="Disordered" evidence="3">
    <location>
        <begin position="1"/>
        <end position="110"/>
    </location>
</feature>
<proteinExistence type="inferred from homology"/>
<dbReference type="AlphaFoldDB" id="A0A8D1TQH4"/>
<comment type="similarity">
    <text evidence="1">Belongs to the 3-hydroxyacyl-CoA dehydrogenase family.</text>
</comment>
<dbReference type="InterPro" id="IPR006108">
    <property type="entry name" value="3HC_DH_C"/>
</dbReference>
<accession>A0A8D1TQH4</accession>
<name>A0A8D1TQH4_PIG</name>
<dbReference type="InterPro" id="IPR008927">
    <property type="entry name" value="6-PGluconate_DH-like_C_sf"/>
</dbReference>
<dbReference type="Pfam" id="PF02737">
    <property type="entry name" value="3HCDH_N"/>
    <property type="match status" value="1"/>
</dbReference>
<dbReference type="Pfam" id="PF00725">
    <property type="entry name" value="3HCDH"/>
    <property type="match status" value="1"/>
</dbReference>
<reference evidence="6" key="1">
    <citation type="submission" date="2025-08" db="UniProtKB">
        <authorList>
            <consortium name="Ensembl"/>
        </authorList>
    </citation>
    <scope>IDENTIFICATION</scope>
</reference>
<dbReference type="Gene3D" id="1.10.1040.10">
    <property type="entry name" value="N-(1-d-carboxylethyl)-l-norvaline Dehydrogenase, domain 2"/>
    <property type="match status" value="2"/>
</dbReference>
<dbReference type="InterPro" id="IPR006176">
    <property type="entry name" value="3-OHacyl-CoA_DH_NAD-bd"/>
</dbReference>
<evidence type="ECO:0000256" key="1">
    <source>
        <dbReference type="ARBA" id="ARBA00009463"/>
    </source>
</evidence>
<evidence type="ECO:0000259" key="5">
    <source>
        <dbReference type="Pfam" id="PF02737"/>
    </source>
</evidence>
<feature type="compositionally biased region" description="Gly residues" evidence="3">
    <location>
        <begin position="1"/>
        <end position="12"/>
    </location>
</feature>
<dbReference type="GO" id="GO:0006631">
    <property type="term" value="P:fatty acid metabolic process"/>
    <property type="evidence" value="ECO:0007669"/>
    <property type="project" value="InterPro"/>
</dbReference>
<organism evidence="6 7">
    <name type="scientific">Sus scrofa</name>
    <name type="common">Pig</name>
    <dbReference type="NCBI Taxonomy" id="9823"/>
    <lineage>
        <taxon>Eukaryota</taxon>
        <taxon>Metazoa</taxon>
        <taxon>Chordata</taxon>
        <taxon>Craniata</taxon>
        <taxon>Vertebrata</taxon>
        <taxon>Euteleostomi</taxon>
        <taxon>Mammalia</taxon>
        <taxon>Eutheria</taxon>
        <taxon>Laurasiatheria</taxon>
        <taxon>Artiodactyla</taxon>
        <taxon>Suina</taxon>
        <taxon>Suidae</taxon>
        <taxon>Sus</taxon>
    </lineage>
</organism>
<dbReference type="Ensembl" id="ENSSSCT00050102706.1">
    <property type="protein sequence ID" value="ENSSSCP00050044772.1"/>
    <property type="gene ID" value="ENSSSCG00050074993.1"/>
</dbReference>
<dbReference type="PANTHER" id="PTHR48075:SF1">
    <property type="entry name" value="LAMBDA-CRYSTALLIN HOMOLOG"/>
    <property type="match status" value="1"/>
</dbReference>
<dbReference type="Proteomes" id="UP000694571">
    <property type="component" value="Unplaced"/>
</dbReference>
<evidence type="ECO:0000313" key="6">
    <source>
        <dbReference type="Ensembl" id="ENSSSCP00050044772.1"/>
    </source>
</evidence>
<evidence type="ECO:0000256" key="3">
    <source>
        <dbReference type="SAM" id="MobiDB-lite"/>
    </source>
</evidence>
<sequence>MTLGARGGGGGVKQSKANSWSAQRPEHVVRPPPPPRARSRASGGGRSARARWARPLPAPPSVAAPSTRRAPAARPGAPARARARRGEVEAPPAPHPRARPRRALSPFGAGGASARAARAAVVGSGTVRAMASSASSTADGVAVVGSGLIGRSWAMLFASGGFRVKLYDIEQQQVTGALDTIRKEMKLLEQSGALKGSLGAEEQLALISGCSDLREAVEGTVHIQECVPENLELKQQLFAQLDQIVDGNVVLSSSSSCLLPSKLFAGLVHVRQCLVAHPVNPPYHVPLVELVPHPETAPATMDRTYALMRQIGQSPVRILKEVDGFALNRLQYALIGEAWRLVEAGIVSPGDLDLVMSDGLGLRYAFIGPLETMHLNAEDVANNSSSNAFSGDASTIKPSADLDGMLSYCDRYREGMKRVLKTFGPIPEFSGAVAEKVHQAMCVKVPDDPEHLAARREWRDGCLMRLAKLKGQVQPP</sequence>
<evidence type="ECO:0000259" key="4">
    <source>
        <dbReference type="Pfam" id="PF00725"/>
    </source>
</evidence>
<dbReference type="InterPro" id="IPR006180">
    <property type="entry name" value="3-OHacyl-CoA_DH_CS"/>
</dbReference>
<keyword evidence="2" id="KW-0560">Oxidoreductase</keyword>
<dbReference type="SUPFAM" id="SSF48179">
    <property type="entry name" value="6-phosphogluconate dehydrogenase C-terminal domain-like"/>
    <property type="match status" value="1"/>
</dbReference>
<dbReference type="InterPro" id="IPR036291">
    <property type="entry name" value="NAD(P)-bd_dom_sf"/>
</dbReference>
<evidence type="ECO:0000313" key="7">
    <source>
        <dbReference type="Proteomes" id="UP000694571"/>
    </source>
</evidence>
<feature type="domain" description="3-hydroxyacyl-CoA dehydrogenase C-terminal" evidence="4">
    <location>
        <begin position="324"/>
        <end position="392"/>
    </location>
</feature>
<dbReference type="PANTHER" id="PTHR48075">
    <property type="entry name" value="3-HYDROXYACYL-COA DEHYDROGENASE FAMILY PROTEIN"/>
    <property type="match status" value="1"/>
</dbReference>
<dbReference type="GO" id="GO:0070403">
    <property type="term" value="F:NAD+ binding"/>
    <property type="evidence" value="ECO:0007669"/>
    <property type="project" value="InterPro"/>
</dbReference>
<feature type="compositionally biased region" description="Low complexity" evidence="3">
    <location>
        <begin position="63"/>
        <end position="80"/>
    </location>
</feature>
<dbReference type="PROSITE" id="PS00067">
    <property type="entry name" value="3HCDH"/>
    <property type="match status" value="1"/>
</dbReference>
<dbReference type="Gene3D" id="3.40.50.720">
    <property type="entry name" value="NAD(P)-binding Rossmann-like Domain"/>
    <property type="match status" value="1"/>
</dbReference>
<protein>
    <submittedName>
        <fullName evidence="6">Crystallin lambda 1</fullName>
    </submittedName>
</protein>
<gene>
    <name evidence="6" type="primary">CRYL1</name>
</gene>
<dbReference type="InterPro" id="IPR013328">
    <property type="entry name" value="6PGD_dom2"/>
</dbReference>